<protein>
    <recommendedName>
        <fullName evidence="1">Reverse transcriptase Ty1/copia-type domain-containing protein</fullName>
    </recommendedName>
</protein>
<dbReference type="EMBL" id="BKCJ010009555">
    <property type="protein sequence ID" value="GEU87512.1"/>
    <property type="molecule type" value="Genomic_DNA"/>
</dbReference>
<evidence type="ECO:0000259" key="1">
    <source>
        <dbReference type="Pfam" id="PF07727"/>
    </source>
</evidence>
<gene>
    <name evidence="2" type="ORF">Tci_059490</name>
</gene>
<dbReference type="AlphaFoldDB" id="A0A6L2NR49"/>
<organism evidence="2">
    <name type="scientific">Tanacetum cinerariifolium</name>
    <name type="common">Dalmatian daisy</name>
    <name type="synonym">Chrysanthemum cinerariifolium</name>
    <dbReference type="NCBI Taxonomy" id="118510"/>
    <lineage>
        <taxon>Eukaryota</taxon>
        <taxon>Viridiplantae</taxon>
        <taxon>Streptophyta</taxon>
        <taxon>Embryophyta</taxon>
        <taxon>Tracheophyta</taxon>
        <taxon>Spermatophyta</taxon>
        <taxon>Magnoliopsida</taxon>
        <taxon>eudicotyledons</taxon>
        <taxon>Gunneridae</taxon>
        <taxon>Pentapetalae</taxon>
        <taxon>asterids</taxon>
        <taxon>campanulids</taxon>
        <taxon>Asterales</taxon>
        <taxon>Asteraceae</taxon>
        <taxon>Asteroideae</taxon>
        <taxon>Anthemideae</taxon>
        <taxon>Anthemidinae</taxon>
        <taxon>Tanacetum</taxon>
    </lineage>
</organism>
<accession>A0A6L2NR49</accession>
<dbReference type="CDD" id="cd09272">
    <property type="entry name" value="RNase_HI_RT_Ty1"/>
    <property type="match status" value="1"/>
</dbReference>
<sequence length="358" mass="41152">MFDEYFNLPPSVASLVPIFVASVPVDSTDLPSSTIIHQDAPSLTLKEACWIESMQEDLNEFERLEVGNKGYHQEEGIDFEESFAPVARLEAIRIFIACATHKNMTVYQMNVKTAFLNGILREEVYVSQPNRFVHQYNPNHVYKLKKALYGLKQLHGLETCDPVDTPMVEKSKLDADPQGKEVDPTRYHEMIGSIMYLTANRPNLVFAVCMCAQYQAKPIEKDSCIALTGFADVDHAGCQDTKRSTSGSIQLLGDRLVNYGLGFNKIPLYRDNKSAITLWCNNIKHSRSRHIDIRYHFIKEQVENMVVELYFVRTEYQLTDIFTKALGRERFDFLIIKLKMRSMCPKMLKRLAKEEEEE</sequence>
<name>A0A6L2NR49_TANCI</name>
<comment type="caution">
    <text evidence="2">The sequence shown here is derived from an EMBL/GenBank/DDBJ whole genome shotgun (WGS) entry which is preliminary data.</text>
</comment>
<dbReference type="PANTHER" id="PTHR11439:SF495">
    <property type="entry name" value="REVERSE TRANSCRIPTASE, RNA-DEPENDENT DNA POLYMERASE-RELATED"/>
    <property type="match status" value="1"/>
</dbReference>
<feature type="domain" description="Reverse transcriptase Ty1/copia-type" evidence="1">
    <location>
        <begin position="68"/>
        <end position="153"/>
    </location>
</feature>
<dbReference type="InterPro" id="IPR013103">
    <property type="entry name" value="RVT_2"/>
</dbReference>
<dbReference type="Pfam" id="PF07727">
    <property type="entry name" value="RVT_2"/>
    <property type="match status" value="1"/>
</dbReference>
<dbReference type="PANTHER" id="PTHR11439">
    <property type="entry name" value="GAG-POL-RELATED RETROTRANSPOSON"/>
    <property type="match status" value="1"/>
</dbReference>
<proteinExistence type="predicted"/>
<reference evidence="2" key="1">
    <citation type="journal article" date="2019" name="Sci. Rep.">
        <title>Draft genome of Tanacetum cinerariifolium, the natural source of mosquito coil.</title>
        <authorList>
            <person name="Yamashiro T."/>
            <person name="Shiraishi A."/>
            <person name="Satake H."/>
            <person name="Nakayama K."/>
        </authorList>
    </citation>
    <scope>NUCLEOTIDE SEQUENCE</scope>
</reference>
<evidence type="ECO:0000313" key="2">
    <source>
        <dbReference type="EMBL" id="GEU87512.1"/>
    </source>
</evidence>